<feature type="compositionally biased region" description="Low complexity" evidence="11">
    <location>
        <begin position="168"/>
        <end position="193"/>
    </location>
</feature>
<dbReference type="STRING" id="1437608.GCA_000771645_01097"/>
<dbReference type="Pfam" id="PF01741">
    <property type="entry name" value="MscL"/>
    <property type="match status" value="1"/>
</dbReference>
<keyword evidence="13" id="KW-1185">Reference proteome</keyword>
<keyword evidence="4 10" id="KW-1003">Cell membrane</keyword>
<sequence>MIDGFKKFISRGNMIDMAVGVVMGAAVTAVVNSIVDHLINPLIAMIFGKPDMGGLLAFTFNGATISFGAVLGALLNFLVIAVAVYFCILVPINKFRDMSEALIAKTKLKEAADKAAALAAQAAQAVAAPVLGGDKASAGEAAADAVGDRAANATAGESGVSPAVQADAPSVESSGASASAASAEQASSSSASSNEQIIALLTEIRDQLAKRDAA</sequence>
<evidence type="ECO:0000256" key="9">
    <source>
        <dbReference type="ARBA" id="ARBA00023303"/>
    </source>
</evidence>
<dbReference type="HAMAP" id="MF_00115">
    <property type="entry name" value="MscL"/>
    <property type="match status" value="1"/>
</dbReference>
<dbReference type="SUPFAM" id="SSF81330">
    <property type="entry name" value="Gated mechanosensitive channel"/>
    <property type="match status" value="1"/>
</dbReference>
<keyword evidence="9 10" id="KW-0407">Ion channel</keyword>
<keyword evidence="6 10" id="KW-1133">Transmembrane helix</keyword>
<evidence type="ECO:0000256" key="3">
    <source>
        <dbReference type="ARBA" id="ARBA00022448"/>
    </source>
</evidence>
<dbReference type="GO" id="GO:0005886">
    <property type="term" value="C:plasma membrane"/>
    <property type="evidence" value="ECO:0007669"/>
    <property type="project" value="UniProtKB-SubCell"/>
</dbReference>
<dbReference type="GO" id="GO:0008381">
    <property type="term" value="F:mechanosensitive monoatomic ion channel activity"/>
    <property type="evidence" value="ECO:0007669"/>
    <property type="project" value="UniProtKB-UniRule"/>
</dbReference>
<comment type="subunit">
    <text evidence="10">Homopentamer.</text>
</comment>
<dbReference type="PANTHER" id="PTHR30266:SF2">
    <property type="entry name" value="LARGE-CONDUCTANCE MECHANOSENSITIVE CHANNEL"/>
    <property type="match status" value="1"/>
</dbReference>
<evidence type="ECO:0000313" key="12">
    <source>
        <dbReference type="EMBL" id="KFI49527.1"/>
    </source>
</evidence>
<feature type="transmembrane region" description="Helical" evidence="10">
    <location>
        <begin position="55"/>
        <end position="88"/>
    </location>
</feature>
<dbReference type="InterPro" id="IPR037673">
    <property type="entry name" value="MSC/AndL"/>
</dbReference>
<dbReference type="EMBL" id="JGYN01000023">
    <property type="protein sequence ID" value="KFI49527.1"/>
    <property type="molecule type" value="Genomic_DNA"/>
</dbReference>
<dbReference type="InterPro" id="IPR036019">
    <property type="entry name" value="MscL_channel"/>
</dbReference>
<evidence type="ECO:0000313" key="13">
    <source>
        <dbReference type="Proteomes" id="UP000029108"/>
    </source>
</evidence>
<keyword evidence="7 10" id="KW-0406">Ion transport</keyword>
<comment type="caution">
    <text evidence="12">The sequence shown here is derived from an EMBL/GenBank/DDBJ whole genome shotgun (WGS) entry which is preliminary data.</text>
</comment>
<dbReference type="Proteomes" id="UP000029108">
    <property type="component" value="Unassembled WGS sequence"/>
</dbReference>
<protein>
    <recommendedName>
        <fullName evidence="10">Large-conductance mechanosensitive channel</fullName>
    </recommendedName>
</protein>
<evidence type="ECO:0000256" key="5">
    <source>
        <dbReference type="ARBA" id="ARBA00022692"/>
    </source>
</evidence>
<comment type="function">
    <text evidence="10">Channel that opens in response to stretch forces in the membrane lipid bilayer. May participate in the regulation of osmotic pressure changes within the cell.</text>
</comment>
<evidence type="ECO:0000256" key="4">
    <source>
        <dbReference type="ARBA" id="ARBA00022475"/>
    </source>
</evidence>
<evidence type="ECO:0000256" key="11">
    <source>
        <dbReference type="SAM" id="MobiDB-lite"/>
    </source>
</evidence>
<keyword evidence="8 10" id="KW-0472">Membrane</keyword>
<feature type="region of interest" description="Disordered" evidence="11">
    <location>
        <begin position="156"/>
        <end position="194"/>
    </location>
</feature>
<comment type="similarity">
    <text evidence="2 10">Belongs to the MscL family.</text>
</comment>
<evidence type="ECO:0000256" key="2">
    <source>
        <dbReference type="ARBA" id="ARBA00007254"/>
    </source>
</evidence>
<proteinExistence type="inferred from homology"/>
<accession>A0A086ZSM7</accession>
<evidence type="ECO:0000256" key="6">
    <source>
        <dbReference type="ARBA" id="ARBA00022989"/>
    </source>
</evidence>
<reference evidence="12 13" key="1">
    <citation type="submission" date="2014-03" db="EMBL/GenBank/DDBJ databases">
        <title>Genomics of Bifidobacteria.</title>
        <authorList>
            <person name="Ventura M."/>
            <person name="Milani C."/>
            <person name="Lugli G.A."/>
        </authorList>
    </citation>
    <scope>NUCLEOTIDE SEQUENCE [LARGE SCALE GENOMIC DNA]</scope>
    <source>
        <strain evidence="12 13">DSM 23969</strain>
    </source>
</reference>
<dbReference type="AlphaFoldDB" id="A0A086ZSM7"/>
<feature type="transmembrane region" description="Helical" evidence="10">
    <location>
        <begin position="12"/>
        <end position="35"/>
    </location>
</feature>
<evidence type="ECO:0000256" key="10">
    <source>
        <dbReference type="HAMAP-Rule" id="MF_00115"/>
    </source>
</evidence>
<dbReference type="eggNOG" id="COG1970">
    <property type="taxonomic scope" value="Bacteria"/>
</dbReference>
<dbReference type="Gene3D" id="1.10.1200.120">
    <property type="entry name" value="Large-conductance mechanosensitive channel, MscL, domain 1"/>
    <property type="match status" value="1"/>
</dbReference>
<organism evidence="12 13">
    <name type="scientific">Bifidobacterium biavatii DSM 23969</name>
    <dbReference type="NCBI Taxonomy" id="1437608"/>
    <lineage>
        <taxon>Bacteria</taxon>
        <taxon>Bacillati</taxon>
        <taxon>Actinomycetota</taxon>
        <taxon>Actinomycetes</taxon>
        <taxon>Bifidobacteriales</taxon>
        <taxon>Bifidobacteriaceae</taxon>
        <taxon>Bifidobacterium</taxon>
    </lineage>
</organism>
<evidence type="ECO:0000256" key="8">
    <source>
        <dbReference type="ARBA" id="ARBA00023136"/>
    </source>
</evidence>
<name>A0A086ZSM7_9BIFI</name>
<dbReference type="InterPro" id="IPR001185">
    <property type="entry name" value="MS_channel"/>
</dbReference>
<keyword evidence="3 10" id="KW-0813">Transport</keyword>
<dbReference type="NCBIfam" id="TIGR00220">
    <property type="entry name" value="mscL"/>
    <property type="match status" value="1"/>
</dbReference>
<evidence type="ECO:0000256" key="7">
    <source>
        <dbReference type="ARBA" id="ARBA00023065"/>
    </source>
</evidence>
<keyword evidence="5 10" id="KW-0812">Transmembrane</keyword>
<gene>
    <name evidence="10" type="primary">mscL</name>
    <name evidence="12" type="ORF">BBIA_0953</name>
</gene>
<evidence type="ECO:0000256" key="1">
    <source>
        <dbReference type="ARBA" id="ARBA00004651"/>
    </source>
</evidence>
<dbReference type="PANTHER" id="PTHR30266">
    <property type="entry name" value="MECHANOSENSITIVE CHANNEL MSCL"/>
    <property type="match status" value="1"/>
</dbReference>
<dbReference type="InterPro" id="IPR019823">
    <property type="entry name" value="Mechanosensitive_channel_CS"/>
</dbReference>
<comment type="subcellular location">
    <subcellularLocation>
        <location evidence="1 10">Cell membrane</location>
        <topology evidence="1 10">Multi-pass membrane protein</topology>
    </subcellularLocation>
</comment>
<dbReference type="PROSITE" id="PS01327">
    <property type="entry name" value="MSCL"/>
    <property type="match status" value="1"/>
</dbReference>
<dbReference type="PRINTS" id="PR01264">
    <property type="entry name" value="MECHCHANNEL"/>
</dbReference>